<dbReference type="Proteomes" id="UP000776276">
    <property type="component" value="Unassembled WGS sequence"/>
</dbReference>
<feature type="region of interest" description="Disordered" evidence="1">
    <location>
        <begin position="296"/>
        <end position="345"/>
    </location>
</feature>
<proteinExistence type="predicted"/>
<evidence type="ECO:0000313" key="4">
    <source>
        <dbReference type="EMBL" id="MBU3077763.1"/>
    </source>
</evidence>
<evidence type="ECO:0000259" key="3">
    <source>
        <dbReference type="PROSITE" id="PS51724"/>
    </source>
</evidence>
<evidence type="ECO:0000313" key="5">
    <source>
        <dbReference type="Proteomes" id="UP000776276"/>
    </source>
</evidence>
<dbReference type="Pfam" id="PF05036">
    <property type="entry name" value="SPOR"/>
    <property type="match status" value="1"/>
</dbReference>
<feature type="domain" description="SPOR" evidence="3">
    <location>
        <begin position="345"/>
        <end position="426"/>
    </location>
</feature>
<gene>
    <name evidence="4" type="ORF">KOF26_07780</name>
</gene>
<reference evidence="4 5" key="1">
    <citation type="submission" date="2021-06" db="EMBL/GenBank/DDBJ databases">
        <title>Sphingomonas sp. XMGL2, whole genome shotgun sequencing project.</title>
        <authorList>
            <person name="Zhao G."/>
            <person name="Shen L."/>
        </authorList>
    </citation>
    <scope>NUCLEOTIDE SEQUENCE [LARGE SCALE GENOMIC DNA]</scope>
    <source>
        <strain evidence="4 5">XMGL2</strain>
    </source>
</reference>
<feature type="compositionally biased region" description="Basic and acidic residues" evidence="1">
    <location>
        <begin position="313"/>
        <end position="345"/>
    </location>
</feature>
<feature type="compositionally biased region" description="Basic residues" evidence="1">
    <location>
        <begin position="471"/>
        <end position="483"/>
    </location>
</feature>
<feature type="chain" id="PRO_5046818224" evidence="2">
    <location>
        <begin position="22"/>
        <end position="498"/>
    </location>
</feature>
<organism evidence="4 5">
    <name type="scientific">Sphingomonas quercus</name>
    <dbReference type="NCBI Taxonomy" id="2842451"/>
    <lineage>
        <taxon>Bacteria</taxon>
        <taxon>Pseudomonadati</taxon>
        <taxon>Pseudomonadota</taxon>
        <taxon>Alphaproteobacteria</taxon>
        <taxon>Sphingomonadales</taxon>
        <taxon>Sphingomonadaceae</taxon>
        <taxon>Sphingomonas</taxon>
    </lineage>
</organism>
<protein>
    <submittedName>
        <fullName evidence="4">Tetratricopeptide repeat protein</fullName>
    </submittedName>
</protein>
<dbReference type="InterPro" id="IPR007730">
    <property type="entry name" value="SPOR-like_dom"/>
</dbReference>
<feature type="signal peptide" evidence="2">
    <location>
        <begin position="1"/>
        <end position="21"/>
    </location>
</feature>
<dbReference type="RefSeq" id="WP_216322755.1">
    <property type="nucleotide sequence ID" value="NZ_JAHKRT010000003.1"/>
</dbReference>
<sequence>MIRQAILFLSLGAGLTAPAVAQPPAADPFAKMRFDSAGDPADRLAGYLRTLSNSPRDVGALIGAGHAALDVGDANAAVGFFARADSLSPKTGSIKAGLATALLRMDKPREAQRLFDTAVDLGVPEAQIASDRGLAWDLRGEPKRAQKDYRLALAAGSDAETTRRLALSLGIAGDRAAAVQMLTPLLYKNDAAAWRARAFVLAMTGDVPGASAIASSVMMPAQAAAMQPFFARLGALDAAGKAHAVHFGEMPSDGTSYTAAELAGLGASAPAATYRPETAPANSRRARAAAATMLRNKAADDNAPPIPPPLTERAARESAEAARVEAEERAEKQREAAEAKARKVEPNPSRIWVQVASGANRGAMPKAWSAVKGKNASALRNRTPALARAGATNRLLVGPFTSEKEARAVVNKVAGSFMFTSRKGEEITTLAGAKIQVKAPAEPGRKASSGRKTASSKKATSRKSTTSKKSAATKKKAAPKKKAATTTSKKAAPKKKKK</sequence>
<dbReference type="EMBL" id="JAHKRT010000003">
    <property type="protein sequence ID" value="MBU3077763.1"/>
    <property type="molecule type" value="Genomic_DNA"/>
</dbReference>
<feature type="region of interest" description="Disordered" evidence="1">
    <location>
        <begin position="436"/>
        <end position="498"/>
    </location>
</feature>
<accession>A0ABS6BHH7</accession>
<keyword evidence="2" id="KW-0732">Signal</keyword>
<comment type="caution">
    <text evidence="4">The sequence shown here is derived from an EMBL/GenBank/DDBJ whole genome shotgun (WGS) entry which is preliminary data.</text>
</comment>
<dbReference type="PROSITE" id="PS51724">
    <property type="entry name" value="SPOR"/>
    <property type="match status" value="1"/>
</dbReference>
<evidence type="ECO:0000256" key="2">
    <source>
        <dbReference type="SAM" id="SignalP"/>
    </source>
</evidence>
<feature type="compositionally biased region" description="Low complexity" evidence="1">
    <location>
        <begin position="446"/>
        <end position="470"/>
    </location>
</feature>
<keyword evidence="5" id="KW-1185">Reference proteome</keyword>
<evidence type="ECO:0000256" key="1">
    <source>
        <dbReference type="SAM" id="MobiDB-lite"/>
    </source>
</evidence>
<name>A0ABS6BHH7_9SPHN</name>